<dbReference type="PANTHER" id="PTHR11757">
    <property type="entry name" value="PROTEASE FAMILY S9A OLIGOPEPTIDASE"/>
    <property type="match status" value="1"/>
</dbReference>
<keyword evidence="2" id="KW-0645">Protease</keyword>
<feature type="domain" description="Peptidase S9 prolyl oligopeptidase catalytic" evidence="6">
    <location>
        <begin position="675"/>
        <end position="915"/>
    </location>
</feature>
<dbReference type="InterPro" id="IPR002471">
    <property type="entry name" value="Pept_S9_AS"/>
</dbReference>
<name>A0A0L7AYL0_BIFBR</name>
<evidence type="ECO:0000256" key="1">
    <source>
        <dbReference type="ARBA" id="ARBA00005228"/>
    </source>
</evidence>
<evidence type="ECO:0000259" key="6">
    <source>
        <dbReference type="Pfam" id="PF00326"/>
    </source>
</evidence>
<evidence type="ECO:0000256" key="5">
    <source>
        <dbReference type="SAM" id="MobiDB-lite"/>
    </source>
</evidence>
<dbReference type="InterPro" id="IPR029058">
    <property type="entry name" value="AB_hydrolase_fold"/>
</dbReference>
<dbReference type="InterPro" id="IPR051543">
    <property type="entry name" value="Serine_Peptidase_S9A"/>
</dbReference>
<dbReference type="EMBL" id="AVQD01000010">
    <property type="protein sequence ID" value="KOA40305.1"/>
    <property type="molecule type" value="Genomic_DNA"/>
</dbReference>
<feature type="domain" description="Peptidase S9A N-terminal" evidence="7">
    <location>
        <begin position="13"/>
        <end position="344"/>
    </location>
</feature>
<dbReference type="SUPFAM" id="SSF50993">
    <property type="entry name" value="Peptidase/esterase 'gauge' domain"/>
    <property type="match status" value="1"/>
</dbReference>
<dbReference type="InterPro" id="IPR023302">
    <property type="entry name" value="Pept_S9A_N"/>
</dbReference>
<comment type="caution">
    <text evidence="8">The sequence shown here is derived from an EMBL/GenBank/DDBJ whole genome shotgun (WGS) entry which is preliminary data.</text>
</comment>
<dbReference type="SUPFAM" id="SSF53474">
    <property type="entry name" value="alpha/beta-Hydrolases"/>
    <property type="match status" value="1"/>
</dbReference>
<keyword evidence="4" id="KW-0720">Serine protease</keyword>
<feature type="region of interest" description="Disordered" evidence="5">
    <location>
        <begin position="1"/>
        <end position="24"/>
    </location>
</feature>
<dbReference type="InterPro" id="IPR001375">
    <property type="entry name" value="Peptidase_S9_cat"/>
</dbReference>
<dbReference type="Pfam" id="PF02897">
    <property type="entry name" value="Peptidase_S9_N"/>
    <property type="match status" value="1"/>
</dbReference>
<gene>
    <name evidence="8" type="ORF">BBM1128_06230</name>
</gene>
<organism evidence="8 9">
    <name type="scientific">Bifidobacterium breve MCC 1128</name>
    <dbReference type="NCBI Taxonomy" id="1365965"/>
    <lineage>
        <taxon>Bacteria</taxon>
        <taxon>Bacillati</taxon>
        <taxon>Actinomycetota</taxon>
        <taxon>Actinomycetes</taxon>
        <taxon>Bifidobacteriales</taxon>
        <taxon>Bifidobacteriaceae</taxon>
        <taxon>Bifidobacterium</taxon>
    </lineage>
</organism>
<sequence>MTDEKTNAEVPMPPVAKREPKRREFHGDVFEDDYEWMRNKESAEVRDYVAAENRYCEHRMAHLAGLRNTLFEELKSHVEETDMSVPTRVNDYWYFTRTQQGKQYGVQCRIPVRGENDWEPPVVDAKGEPGSMPGEQIVFDVNRESEGHDFFRLGGMDVSKDGRWLLYGVDVTGDERYDFRIRDLESLTAADADGAFPDLDMPMADESLSFRDASAAEPAEATAGDEATERPAAAELPEHFDGIGSACFTPDGKWVFWVEVDDSWRPFAVWRHQVGTSVDDDVCVYREADERFWVGVGISFDERNIVIGTGSKTTTEVLMLPVVTPEGEFQAFIPRQTDVEYDVSFACFEGAGEHGEDVPLAVVYHNAVNPNFEIDVIDMRDHKPPYRLGEGVCVAAGSPYGCEHGESDKPITEAYFNPANPAILQGAHGLGIEGIALHRHFVSLSYRSDGQPHVAYMTKDAASADFLAGRPWRFVELLPPPLEGDWDMVAADRQDVTGDHGETLWTDDAEKAESSASASPGTGKSATSMKGDGISKRSGDWFGGLFGSTTDHTESSDGASDDHLPGETRRLYTIGTGGNPSYDAPRMRYSFASYTRSGELHEIDPATGKDTLLKRATVLGDFDPRNYMERRVWITARDGERIPVSLVWHRDCPAQDSPMFITGYGAYEISSDPGFSVARLSMLDRGVLYAVPHIRGGGEMGRAWYEQGRRLNKKHSFEDFVDATRALQDAHLADARRTVANGGSAGGLLMGAIANMAPECYAGVEADVPFVDALTSILDPDLPLTVTEWDEWGDPLHDPEVYQYMKSYTPYENVPVARAEDGDGETVDDKVSSAGAATGKAVSAAQFPKIFITTSMNDTRVLYVEPLKWLARLQSAGVDAVAKIEVEAGHGGISGRYKQWQEVSYENAWCMDVMGLAH</sequence>
<dbReference type="Gene3D" id="2.130.10.120">
    <property type="entry name" value="Prolyl oligopeptidase, N-terminal domain"/>
    <property type="match status" value="3"/>
</dbReference>
<evidence type="ECO:0000256" key="2">
    <source>
        <dbReference type="ARBA" id="ARBA00022670"/>
    </source>
</evidence>
<feature type="region of interest" description="Disordered" evidence="5">
    <location>
        <begin position="507"/>
        <end position="533"/>
    </location>
</feature>
<feature type="compositionally biased region" description="Basic and acidic residues" evidence="5">
    <location>
        <begin position="551"/>
        <end position="570"/>
    </location>
</feature>
<dbReference type="AlphaFoldDB" id="A0A0L7AYL0"/>
<dbReference type="Gene3D" id="3.40.50.1820">
    <property type="entry name" value="alpha/beta hydrolase"/>
    <property type="match status" value="2"/>
</dbReference>
<dbReference type="Proteomes" id="UP000037193">
    <property type="component" value="Unassembled WGS sequence"/>
</dbReference>
<dbReference type="PANTHER" id="PTHR11757:SF19">
    <property type="entry name" value="PROLYL ENDOPEPTIDASE-LIKE"/>
    <property type="match status" value="1"/>
</dbReference>
<dbReference type="PATRIC" id="fig|1365965.3.peg.1254"/>
<dbReference type="Pfam" id="PF00326">
    <property type="entry name" value="Peptidase_S9"/>
    <property type="match status" value="1"/>
</dbReference>
<dbReference type="InterPro" id="IPR002470">
    <property type="entry name" value="Peptidase_S9A"/>
</dbReference>
<accession>A0A0L7AYL0</accession>
<reference evidence="8 9" key="1">
    <citation type="journal article" date="2015" name="Int J Genomics">
        <title>Comparative Genomics Revealed Genetic Diversity and Species/Strain-Level Differences in Carbohydrate Metabolism of Three Probiotic Bifidobacterial Species.</title>
        <authorList>
            <person name="Odamaki T."/>
            <person name="Horigome A."/>
            <person name="Sugahara H."/>
            <person name="Hashikura N."/>
            <person name="Minami J."/>
            <person name="Xiao J.Z."/>
            <person name="Abe F."/>
        </authorList>
    </citation>
    <scope>NUCLEOTIDE SEQUENCE [LARGE SCALE GENOMIC DNA]</scope>
    <source>
        <strain evidence="8 9">MCC 1128</strain>
    </source>
</reference>
<evidence type="ECO:0000256" key="4">
    <source>
        <dbReference type="ARBA" id="ARBA00022825"/>
    </source>
</evidence>
<dbReference type="GO" id="GO:0006508">
    <property type="term" value="P:proteolysis"/>
    <property type="evidence" value="ECO:0007669"/>
    <property type="project" value="UniProtKB-KW"/>
</dbReference>
<evidence type="ECO:0000313" key="8">
    <source>
        <dbReference type="EMBL" id="KOA40305.1"/>
    </source>
</evidence>
<feature type="region of interest" description="Disordered" evidence="5">
    <location>
        <begin position="545"/>
        <end position="577"/>
    </location>
</feature>
<dbReference type="PROSITE" id="PS00708">
    <property type="entry name" value="PRO_ENDOPEP_SER"/>
    <property type="match status" value="1"/>
</dbReference>
<protein>
    <submittedName>
        <fullName evidence="8">Peptidase S9</fullName>
    </submittedName>
</protein>
<proteinExistence type="inferred from homology"/>
<comment type="similarity">
    <text evidence="1">Belongs to the peptidase S9A family.</text>
</comment>
<evidence type="ECO:0000313" key="9">
    <source>
        <dbReference type="Proteomes" id="UP000037193"/>
    </source>
</evidence>
<evidence type="ECO:0000259" key="7">
    <source>
        <dbReference type="Pfam" id="PF02897"/>
    </source>
</evidence>
<keyword evidence="3" id="KW-0378">Hydrolase</keyword>
<dbReference type="PRINTS" id="PR00862">
    <property type="entry name" value="PROLIGOPTASE"/>
</dbReference>
<evidence type="ECO:0000256" key="3">
    <source>
        <dbReference type="ARBA" id="ARBA00022801"/>
    </source>
</evidence>
<dbReference type="GO" id="GO:0004252">
    <property type="term" value="F:serine-type endopeptidase activity"/>
    <property type="evidence" value="ECO:0007669"/>
    <property type="project" value="InterPro"/>
</dbReference>